<proteinExistence type="predicted"/>
<evidence type="ECO:0000313" key="2">
    <source>
        <dbReference type="Proteomes" id="UP001595696"/>
    </source>
</evidence>
<dbReference type="RefSeq" id="WP_378612545.1">
    <property type="nucleotide sequence ID" value="NZ_JBHSAX010000013.1"/>
</dbReference>
<reference evidence="2" key="1">
    <citation type="journal article" date="2019" name="Int. J. Syst. Evol. Microbiol.">
        <title>The Global Catalogue of Microorganisms (GCM) 10K type strain sequencing project: providing services to taxonomists for standard genome sequencing and annotation.</title>
        <authorList>
            <consortium name="The Broad Institute Genomics Platform"/>
            <consortium name="The Broad Institute Genome Sequencing Center for Infectious Disease"/>
            <person name="Wu L."/>
            <person name="Ma J."/>
        </authorList>
    </citation>
    <scope>NUCLEOTIDE SEQUENCE [LARGE SCALE GENOMIC DNA]</scope>
    <source>
        <strain evidence="2">CGMCC 4.7330</strain>
    </source>
</reference>
<keyword evidence="2" id="KW-1185">Reference proteome</keyword>
<evidence type="ECO:0000313" key="1">
    <source>
        <dbReference type="EMBL" id="MFC3962783.1"/>
    </source>
</evidence>
<organism evidence="1 2">
    <name type="scientific">Nocardia jiangsuensis</name>
    <dbReference type="NCBI Taxonomy" id="1691563"/>
    <lineage>
        <taxon>Bacteria</taxon>
        <taxon>Bacillati</taxon>
        <taxon>Actinomycetota</taxon>
        <taxon>Actinomycetes</taxon>
        <taxon>Mycobacteriales</taxon>
        <taxon>Nocardiaceae</taxon>
        <taxon>Nocardia</taxon>
    </lineage>
</organism>
<sequence>MTNPFEDPNEPELFAPLDADDNIEALTEAIVFEDGNWIRNLGVPGSG</sequence>
<gene>
    <name evidence="1" type="ORF">ACFO0B_12390</name>
</gene>
<dbReference type="EMBL" id="JBHSAX010000013">
    <property type="protein sequence ID" value="MFC3962783.1"/>
    <property type="molecule type" value="Genomic_DNA"/>
</dbReference>
<dbReference type="Proteomes" id="UP001595696">
    <property type="component" value="Unassembled WGS sequence"/>
</dbReference>
<name>A0ABV8DS07_9NOCA</name>
<accession>A0ABV8DS07</accession>
<protein>
    <submittedName>
        <fullName evidence="1">Uncharacterized protein</fullName>
    </submittedName>
</protein>
<comment type="caution">
    <text evidence="1">The sequence shown here is derived from an EMBL/GenBank/DDBJ whole genome shotgun (WGS) entry which is preliminary data.</text>
</comment>